<dbReference type="AlphaFoldDB" id="A0A934HYC1"/>
<keyword evidence="3" id="KW-0378">Hydrolase</keyword>
<comment type="caution">
    <text evidence="7">The sequence shown here is derived from an EMBL/GenBank/DDBJ whole genome shotgun (WGS) entry which is preliminary data.</text>
</comment>
<evidence type="ECO:0000313" key="7">
    <source>
        <dbReference type="EMBL" id="MBI8989203.1"/>
    </source>
</evidence>
<keyword evidence="5" id="KW-0511">Multifunctional enzyme</keyword>
<keyword evidence="4" id="KW-0460">Magnesium</keyword>
<evidence type="ECO:0000313" key="8">
    <source>
        <dbReference type="Proteomes" id="UP000645966"/>
    </source>
</evidence>
<dbReference type="PANTHER" id="PTHR47320:SF1">
    <property type="entry name" value="BIFUNCTIONAL URIDYLYLTRANSFERASE_URIDYLYL-REMOVING ENZYME"/>
    <property type="match status" value="1"/>
</dbReference>
<organism evidence="7 8">
    <name type="scientific">Corynebacterium meridianum</name>
    <dbReference type="NCBI Taxonomy" id="2765363"/>
    <lineage>
        <taxon>Bacteria</taxon>
        <taxon>Bacillati</taxon>
        <taxon>Actinomycetota</taxon>
        <taxon>Actinomycetes</taxon>
        <taxon>Mycobacteriales</taxon>
        <taxon>Corynebacteriaceae</taxon>
        <taxon>Corynebacterium</taxon>
    </lineage>
</organism>
<dbReference type="RefSeq" id="WP_198738206.1">
    <property type="nucleotide sequence ID" value="NZ_JAEIOS010000011.1"/>
</dbReference>
<dbReference type="SUPFAM" id="SSF81301">
    <property type="entry name" value="Nucleotidyltransferase"/>
    <property type="match status" value="1"/>
</dbReference>
<dbReference type="InterPro" id="IPR010043">
    <property type="entry name" value="UTase/UR"/>
</dbReference>
<dbReference type="SMART" id="SM00471">
    <property type="entry name" value="HDc"/>
    <property type="match status" value="1"/>
</dbReference>
<dbReference type="EC" id="2.7.7.59" evidence="7"/>
<dbReference type="NCBIfam" id="NF001265">
    <property type="entry name" value="PRK00227.1"/>
    <property type="match status" value="1"/>
</dbReference>
<dbReference type="PANTHER" id="PTHR47320">
    <property type="entry name" value="BIFUNCTIONAL URIDYLYLTRANSFERASE/URIDYLYL-REMOVING ENZYME"/>
    <property type="match status" value="1"/>
</dbReference>
<dbReference type="Pfam" id="PF01909">
    <property type="entry name" value="NTP_transf_2"/>
    <property type="match status" value="1"/>
</dbReference>
<dbReference type="InterPro" id="IPR043519">
    <property type="entry name" value="NT_sf"/>
</dbReference>
<name>A0A934HYC1_9CORY</name>
<sequence>MQDAPADTSTQPSAPELREAAFTRALGIIADIDIPAGCALAATGSLARGELTPQSDIDLMLLHTGPAPAEAVDIWYPVWDAHIRLDHSVRTPGDCVNIVAEDTTAALGLLDLCHLAGDEDLVAAARRRVLQQWRRTLPKRFNHITDTAIDRWRRSGSVVAMTHPDLKHGRGGLRDGELIAALALGNLCDAPPLAKQRGLLLDIRTLLHDEARRPRDVLDPEFAHDIALRLGYPDRYELARAIARAARATDDALTDALSTARSILPTPGGIRRTPRRPLDVDVVDGGGYITLSRDPDMEDACLVLRVAAAAARTGLPVPDAVWERLKRVPALPDPWPAHAADDFVALLASPEHTETIIDGMDRHGLWTPLVPEWSRIRGLMPRERSHVHTIDRHLIATVRRCAESTVNVPRPDLLLLTALIHDIGKGASRPHSQVGAEIIARMTARMGLGFRDRCCAQTIVAQHTTLMKFALRHDPTDPETVRALLDAVGYDLLTLDLLQQLTRADALSTGPGVWTARAEQSVNRLAAGARRALTAVVATRPFVTAPTPLGLVVRDNGELRVHWRGAYQREIVRVLALIAAKGWNIQGSRMVTDASDGSCRAEFDVRPRAAKRPGDVDEHAFIQAYASGVFSTLPEVRPAATATAWTGRTLEVRTVDRPGVIGAVMSVLPEIDWMEAATPGATMVARFRLRGGTADRAKIERDVNRVLNAA</sequence>
<evidence type="ECO:0000256" key="2">
    <source>
        <dbReference type="ARBA" id="ARBA00022695"/>
    </source>
</evidence>
<gene>
    <name evidence="7" type="ORF">JDV75_05445</name>
</gene>
<feature type="domain" description="HD/PDEase" evidence="6">
    <location>
        <begin position="386"/>
        <end position="519"/>
    </location>
</feature>
<keyword evidence="2 7" id="KW-0548">Nucleotidyltransferase</keyword>
<dbReference type="InterPro" id="IPR003607">
    <property type="entry name" value="HD/PDEase_dom"/>
</dbReference>
<dbReference type="Pfam" id="PF01966">
    <property type="entry name" value="HD"/>
    <property type="match status" value="1"/>
</dbReference>
<evidence type="ECO:0000256" key="4">
    <source>
        <dbReference type="ARBA" id="ARBA00022842"/>
    </source>
</evidence>
<evidence type="ECO:0000259" key="6">
    <source>
        <dbReference type="SMART" id="SM00471"/>
    </source>
</evidence>
<keyword evidence="1 7" id="KW-0808">Transferase</keyword>
<reference evidence="7" key="1">
    <citation type="submission" date="2020-12" db="EMBL/GenBank/DDBJ databases">
        <title>Genome public.</title>
        <authorList>
            <person name="Sun Q."/>
        </authorList>
    </citation>
    <scope>NUCLEOTIDE SEQUENCE</scope>
    <source>
        <strain evidence="7">CCM 8863</strain>
    </source>
</reference>
<dbReference type="InterPro" id="IPR006674">
    <property type="entry name" value="HD_domain"/>
</dbReference>
<evidence type="ECO:0000256" key="1">
    <source>
        <dbReference type="ARBA" id="ARBA00022679"/>
    </source>
</evidence>
<dbReference type="Proteomes" id="UP000645966">
    <property type="component" value="Unassembled WGS sequence"/>
</dbReference>
<dbReference type="Gene3D" id="1.10.3090.10">
    <property type="entry name" value="cca-adding enzyme, domain 2"/>
    <property type="match status" value="1"/>
</dbReference>
<dbReference type="GO" id="GO:0008773">
    <property type="term" value="F:[protein-PII] uridylyltransferase activity"/>
    <property type="evidence" value="ECO:0007669"/>
    <property type="project" value="UniProtKB-EC"/>
</dbReference>
<protein>
    <submittedName>
        <fullName evidence="7">[protein-PII] uridylyltransferase</fullName>
        <ecNumber evidence="7">2.7.7.59</ecNumber>
    </submittedName>
</protein>
<proteinExistence type="predicted"/>
<accession>A0A934HYC1</accession>
<evidence type="ECO:0000256" key="3">
    <source>
        <dbReference type="ARBA" id="ARBA00022801"/>
    </source>
</evidence>
<dbReference type="InterPro" id="IPR002934">
    <property type="entry name" value="Polymerase_NTP_transf_dom"/>
</dbReference>
<dbReference type="EMBL" id="JAEIOS010000011">
    <property type="protein sequence ID" value="MBI8989203.1"/>
    <property type="molecule type" value="Genomic_DNA"/>
</dbReference>
<keyword evidence="8" id="KW-1185">Reference proteome</keyword>
<dbReference type="SUPFAM" id="SSF109604">
    <property type="entry name" value="HD-domain/PDEase-like"/>
    <property type="match status" value="1"/>
</dbReference>
<dbReference type="GO" id="GO:0016787">
    <property type="term" value="F:hydrolase activity"/>
    <property type="evidence" value="ECO:0007669"/>
    <property type="project" value="UniProtKB-KW"/>
</dbReference>
<evidence type="ECO:0000256" key="5">
    <source>
        <dbReference type="ARBA" id="ARBA00023268"/>
    </source>
</evidence>